<accession>A0A7J6U6J1</accession>
<evidence type="ECO:0000313" key="3">
    <source>
        <dbReference type="Proteomes" id="UP000553632"/>
    </source>
</evidence>
<evidence type="ECO:0000313" key="2">
    <source>
        <dbReference type="EMBL" id="KAF4752377.1"/>
    </source>
</evidence>
<sequence length="67" mass="7517">MDALIIAKMLRFQNAECEMLDINNNPRMGDLGVKAIAEHGVSPQVSESDVGEVYKRTSERDELQRPV</sequence>
<feature type="region of interest" description="Disordered" evidence="1">
    <location>
        <begin position="42"/>
        <end position="67"/>
    </location>
</feature>
<dbReference type="AlphaFoldDB" id="A0A7J6U6J1"/>
<comment type="caution">
    <text evidence="2">The sequence shown here is derived from an EMBL/GenBank/DDBJ whole genome shotgun (WGS) entry which is preliminary data.</text>
</comment>
<proteinExistence type="predicted"/>
<gene>
    <name evidence="2" type="ORF">FOZ63_019352</name>
</gene>
<organism evidence="2 3">
    <name type="scientific">Perkinsus olseni</name>
    <name type="common">Perkinsus atlanticus</name>
    <dbReference type="NCBI Taxonomy" id="32597"/>
    <lineage>
        <taxon>Eukaryota</taxon>
        <taxon>Sar</taxon>
        <taxon>Alveolata</taxon>
        <taxon>Perkinsozoa</taxon>
        <taxon>Perkinsea</taxon>
        <taxon>Perkinsida</taxon>
        <taxon>Perkinsidae</taxon>
        <taxon>Perkinsus</taxon>
    </lineage>
</organism>
<keyword evidence="3" id="KW-1185">Reference proteome</keyword>
<name>A0A7J6U6J1_PEROL</name>
<dbReference type="Proteomes" id="UP000553632">
    <property type="component" value="Unassembled WGS sequence"/>
</dbReference>
<reference evidence="2 3" key="1">
    <citation type="submission" date="2020-04" db="EMBL/GenBank/DDBJ databases">
        <title>Perkinsus olseni comparative genomics.</title>
        <authorList>
            <person name="Bogema D.R."/>
        </authorList>
    </citation>
    <scope>NUCLEOTIDE SEQUENCE [LARGE SCALE GENOMIC DNA]</scope>
    <source>
        <strain evidence="2 3">ATCC PRA-207</strain>
    </source>
</reference>
<evidence type="ECO:0000256" key="1">
    <source>
        <dbReference type="SAM" id="MobiDB-lite"/>
    </source>
</evidence>
<dbReference type="EMBL" id="JABANO010006097">
    <property type="protein sequence ID" value="KAF4752377.1"/>
    <property type="molecule type" value="Genomic_DNA"/>
</dbReference>
<protein>
    <submittedName>
        <fullName evidence="2">Uncharacterized protein</fullName>
    </submittedName>
</protein>
<feature type="compositionally biased region" description="Basic and acidic residues" evidence="1">
    <location>
        <begin position="52"/>
        <end position="67"/>
    </location>
</feature>